<accession>A0A418YEJ1</accession>
<comment type="caution">
    <text evidence="1">The sequence shown here is derived from an EMBL/GenBank/DDBJ whole genome shotgun (WGS) entry which is preliminary data.</text>
</comment>
<organism evidence="1 2">
    <name type="scientific">Motilimonas pumila</name>
    <dbReference type="NCBI Taxonomy" id="2303987"/>
    <lineage>
        <taxon>Bacteria</taxon>
        <taxon>Pseudomonadati</taxon>
        <taxon>Pseudomonadota</taxon>
        <taxon>Gammaproteobacteria</taxon>
        <taxon>Alteromonadales</taxon>
        <taxon>Alteromonadales genera incertae sedis</taxon>
        <taxon>Motilimonas</taxon>
    </lineage>
</organism>
<evidence type="ECO:0000313" key="1">
    <source>
        <dbReference type="EMBL" id="RJG47518.1"/>
    </source>
</evidence>
<dbReference type="PANTHER" id="PTHR37841:SF1">
    <property type="entry name" value="DUF3298 DOMAIN-CONTAINING PROTEIN"/>
    <property type="match status" value="1"/>
</dbReference>
<dbReference type="Proteomes" id="UP000283255">
    <property type="component" value="Unassembled WGS sequence"/>
</dbReference>
<protein>
    <submittedName>
        <fullName evidence="1">WG repeat-containing protein</fullName>
    </submittedName>
</protein>
<evidence type="ECO:0000313" key="2">
    <source>
        <dbReference type="Proteomes" id="UP000283255"/>
    </source>
</evidence>
<proteinExistence type="predicted"/>
<reference evidence="1 2" key="2">
    <citation type="submission" date="2019-01" db="EMBL/GenBank/DDBJ databases">
        <title>Motilimonas pumilus sp. nov., isolated from the gut of sea cucumber (Apostichopus japonicus).</title>
        <authorList>
            <person name="Wang F.-Q."/>
            <person name="Ren L.-H."/>
            <person name="Lin Y.-W."/>
            <person name="Sun G.-H."/>
            <person name="Du Z.-J."/>
            <person name="Zhao J.-X."/>
            <person name="Liu X.-J."/>
            <person name="Liu L.-J."/>
        </authorList>
    </citation>
    <scope>NUCLEOTIDE SEQUENCE [LARGE SCALE GENOMIC DNA]</scope>
    <source>
        <strain evidence="1 2">PLHSC7-2</strain>
    </source>
</reference>
<dbReference type="RefSeq" id="WP_119910671.1">
    <property type="nucleotide sequence ID" value="NZ_QZCH01000012.1"/>
</dbReference>
<dbReference type="EMBL" id="QZCH01000012">
    <property type="protein sequence ID" value="RJG47518.1"/>
    <property type="molecule type" value="Genomic_DNA"/>
</dbReference>
<dbReference type="InterPro" id="IPR032774">
    <property type="entry name" value="WG_beta_rep"/>
</dbReference>
<dbReference type="PANTHER" id="PTHR37841">
    <property type="entry name" value="GLR2918 PROTEIN"/>
    <property type="match status" value="1"/>
</dbReference>
<name>A0A418YEJ1_9GAMM</name>
<dbReference type="Pfam" id="PF14903">
    <property type="entry name" value="WG_beta_rep"/>
    <property type="match status" value="6"/>
</dbReference>
<reference evidence="1 2" key="1">
    <citation type="submission" date="2018-09" db="EMBL/GenBank/DDBJ databases">
        <authorList>
            <person name="Wang F."/>
        </authorList>
    </citation>
    <scope>NUCLEOTIDE SEQUENCE [LARGE SCALE GENOMIC DNA]</scope>
    <source>
        <strain evidence="1 2">PLHSC7-2</strain>
    </source>
</reference>
<keyword evidence="2" id="KW-1185">Reference proteome</keyword>
<gene>
    <name evidence="1" type="ORF">D1Z90_10280</name>
</gene>
<dbReference type="SUPFAM" id="SSF69360">
    <property type="entry name" value="Cell wall binding repeat"/>
    <property type="match status" value="1"/>
</dbReference>
<dbReference type="OrthoDB" id="29650at2"/>
<dbReference type="AlphaFoldDB" id="A0A418YEJ1"/>
<sequence>MSRYVVSKNGKFGFIDQAGGEVIPLQFDMAGKFNEGVAWVVITQDERRLSGFIDEAGEWVIEPIFSADGWHNMDGSLFSEGVAGIQADNNKMMYINRQGEPICEPIYDQVHPFCEGRGLVCRDGLYGYIDSTGQEVITCQFAINNTFPEHSYFSHGKAMVRFNIGEEGLETSNNFGCINKQGQTVFDPEDNYANAYKEGFSMVGDGHNYYFIDEEGQVPFERTTRQATSFSQGLADFLDFGTGLFGYIDKTGEWVIKPQFKSTFRFTEGLAVVHTKYGKSKGCINLQGELVIEGDFKIILPFENGLAKAHEQNKSGYINKQGDYVWSTAD</sequence>